<gene>
    <name evidence="1" type="ORF">V1517DRAFT_151612</name>
</gene>
<protein>
    <submittedName>
        <fullName evidence="1">Uncharacterized protein</fullName>
    </submittedName>
</protein>
<dbReference type="EMBL" id="MU970084">
    <property type="protein sequence ID" value="KAK9322052.1"/>
    <property type="molecule type" value="Genomic_DNA"/>
</dbReference>
<evidence type="ECO:0000313" key="2">
    <source>
        <dbReference type="Proteomes" id="UP001489719"/>
    </source>
</evidence>
<keyword evidence="2" id="KW-1185">Reference proteome</keyword>
<sequence>MPALFLSRKKRTPPPSRSAAIAVFGESAFSLIDEDTLSPEESSTLDSDAWLLAYKDSVQPYPDSKRLTAATARSVLDSYHLQQPRTQPQSTATPSRFASLRRLSSQFTLEQPRSFTGSAASLSDDAGSKLRSIQHAATAPSASGSGSYFGAGPTAQAGERGPLSRTRSTLALAGDGGHHSPAHTQSHLHLRPTRLRHSATAPLPRAGSASSTASSTSSSSSASPHIRRANLQGRADHKSKSNLTTSRSSFTPIPESPRYSRYGNCRTSAAGAPNNSTAPTRPSGLDSAAHVSVNDMTAESYRSGPSERPRERSSSVSSSSSYADVAEGGGPAAAGASDARSTGTASFSSPLGSPVPSSPRVSSPASSMIFERQVQDPVLTASDVPSHHHSENLIPPVLAASCEALTDESVDPDEVEVISVARPYSNSIHRTNSSVSLASQASMAPSFQPVSSKSSSSTSPSSAPPPTSGSSTHRLSFYTYADVVHDALAPADENLPQSLSQDPASQDGKPPRPLLSLTATNMTGEANPASPVLSDSVSVNSQQHFVTVTTLGEAIRRNQDEITNSA</sequence>
<comment type="caution">
    <text evidence="1">The sequence shown here is derived from an EMBL/GenBank/DDBJ whole genome shotgun (WGS) entry which is preliminary data.</text>
</comment>
<reference evidence="2" key="1">
    <citation type="journal article" date="2024" name="Front. Bioeng. Biotechnol.">
        <title>Genome-scale model development and genomic sequencing of the oleaginous clade Lipomyces.</title>
        <authorList>
            <person name="Czajka J.J."/>
            <person name="Han Y."/>
            <person name="Kim J."/>
            <person name="Mondo S.J."/>
            <person name="Hofstad B.A."/>
            <person name="Robles A."/>
            <person name="Haridas S."/>
            <person name="Riley R."/>
            <person name="LaButti K."/>
            <person name="Pangilinan J."/>
            <person name="Andreopoulos W."/>
            <person name="Lipzen A."/>
            <person name="Yan J."/>
            <person name="Wang M."/>
            <person name="Ng V."/>
            <person name="Grigoriev I.V."/>
            <person name="Spatafora J.W."/>
            <person name="Magnuson J.K."/>
            <person name="Baker S.E."/>
            <person name="Pomraning K.R."/>
        </authorList>
    </citation>
    <scope>NUCLEOTIDE SEQUENCE [LARGE SCALE GENOMIC DNA]</scope>
    <source>
        <strain evidence="2">CBS 10300</strain>
    </source>
</reference>
<accession>A0ACC3TLK8</accession>
<proteinExistence type="predicted"/>
<dbReference type="Proteomes" id="UP001489719">
    <property type="component" value="Unassembled WGS sequence"/>
</dbReference>
<name>A0ACC3TLK8_9ASCO</name>
<evidence type="ECO:0000313" key="1">
    <source>
        <dbReference type="EMBL" id="KAK9322052.1"/>
    </source>
</evidence>
<organism evidence="1 2">
    <name type="scientific">Lipomyces orientalis</name>
    <dbReference type="NCBI Taxonomy" id="1233043"/>
    <lineage>
        <taxon>Eukaryota</taxon>
        <taxon>Fungi</taxon>
        <taxon>Dikarya</taxon>
        <taxon>Ascomycota</taxon>
        <taxon>Saccharomycotina</taxon>
        <taxon>Lipomycetes</taxon>
        <taxon>Lipomycetales</taxon>
        <taxon>Lipomycetaceae</taxon>
        <taxon>Lipomyces</taxon>
    </lineage>
</organism>